<dbReference type="AlphaFoldDB" id="A0AAE0RMU1"/>
<organism evidence="3 4">
    <name type="scientific">Potamilus streckersoni</name>
    <dbReference type="NCBI Taxonomy" id="2493646"/>
    <lineage>
        <taxon>Eukaryota</taxon>
        <taxon>Metazoa</taxon>
        <taxon>Spiralia</taxon>
        <taxon>Lophotrochozoa</taxon>
        <taxon>Mollusca</taxon>
        <taxon>Bivalvia</taxon>
        <taxon>Autobranchia</taxon>
        <taxon>Heteroconchia</taxon>
        <taxon>Palaeoheterodonta</taxon>
        <taxon>Unionida</taxon>
        <taxon>Unionoidea</taxon>
        <taxon>Unionidae</taxon>
        <taxon>Ambleminae</taxon>
        <taxon>Lampsilini</taxon>
        <taxon>Potamilus</taxon>
    </lineage>
</organism>
<keyword evidence="2" id="KW-1133">Transmembrane helix</keyword>
<protein>
    <submittedName>
        <fullName evidence="3">Uncharacterized protein</fullName>
    </submittedName>
</protein>
<proteinExistence type="predicted"/>
<reference evidence="3" key="1">
    <citation type="journal article" date="2021" name="Genome Biol. Evol.">
        <title>A High-Quality Reference Genome for a Parasitic Bivalve with Doubly Uniparental Inheritance (Bivalvia: Unionida).</title>
        <authorList>
            <person name="Smith C.H."/>
        </authorList>
    </citation>
    <scope>NUCLEOTIDE SEQUENCE</scope>
    <source>
        <strain evidence="3">CHS0354</strain>
    </source>
</reference>
<gene>
    <name evidence="3" type="ORF">CHS0354_025205</name>
</gene>
<comment type="caution">
    <text evidence="3">The sequence shown here is derived from an EMBL/GenBank/DDBJ whole genome shotgun (WGS) entry which is preliminary data.</text>
</comment>
<evidence type="ECO:0000256" key="2">
    <source>
        <dbReference type="SAM" id="Phobius"/>
    </source>
</evidence>
<feature type="transmembrane region" description="Helical" evidence="2">
    <location>
        <begin position="23"/>
        <end position="50"/>
    </location>
</feature>
<sequence length="100" mass="11266">MTSLTLNCLYCPAIKLEEKQEDLIWIAIVVGIVVGLIVLIIISFVIICCIRRIRLRKVDEEQPITEETSSDESSIDKDYGNEERKSVDSGIRVVSLSILN</sequence>
<evidence type="ECO:0000313" key="4">
    <source>
        <dbReference type="Proteomes" id="UP001195483"/>
    </source>
</evidence>
<name>A0AAE0RMU1_9BIVA</name>
<evidence type="ECO:0000256" key="1">
    <source>
        <dbReference type="SAM" id="MobiDB-lite"/>
    </source>
</evidence>
<reference evidence="3" key="2">
    <citation type="journal article" date="2021" name="Genome Biol. Evol.">
        <title>Developing a high-quality reference genome for a parasitic bivalve with doubly uniparental inheritance (Bivalvia: Unionida).</title>
        <authorList>
            <person name="Smith C.H."/>
        </authorList>
    </citation>
    <scope>NUCLEOTIDE SEQUENCE</scope>
    <source>
        <strain evidence="3">CHS0354</strain>
        <tissue evidence="3">Mantle</tissue>
    </source>
</reference>
<dbReference type="EMBL" id="JAEAOA010001503">
    <property type="protein sequence ID" value="KAK3576443.1"/>
    <property type="molecule type" value="Genomic_DNA"/>
</dbReference>
<feature type="compositionally biased region" description="Basic and acidic residues" evidence="1">
    <location>
        <begin position="74"/>
        <end position="87"/>
    </location>
</feature>
<reference evidence="3" key="3">
    <citation type="submission" date="2023-05" db="EMBL/GenBank/DDBJ databases">
        <authorList>
            <person name="Smith C.H."/>
        </authorList>
    </citation>
    <scope>NUCLEOTIDE SEQUENCE</scope>
    <source>
        <strain evidence="3">CHS0354</strain>
        <tissue evidence="3">Mantle</tissue>
    </source>
</reference>
<feature type="region of interest" description="Disordered" evidence="1">
    <location>
        <begin position="62"/>
        <end position="88"/>
    </location>
</feature>
<keyword evidence="4" id="KW-1185">Reference proteome</keyword>
<dbReference type="Proteomes" id="UP001195483">
    <property type="component" value="Unassembled WGS sequence"/>
</dbReference>
<accession>A0AAE0RMU1</accession>
<keyword evidence="2" id="KW-0472">Membrane</keyword>
<keyword evidence="2" id="KW-0812">Transmembrane</keyword>
<evidence type="ECO:0000313" key="3">
    <source>
        <dbReference type="EMBL" id="KAK3576443.1"/>
    </source>
</evidence>